<dbReference type="InterPro" id="IPR000719">
    <property type="entry name" value="Prot_kinase_dom"/>
</dbReference>
<comment type="similarity">
    <text evidence="1">Belongs to the protein kinase superfamily. NEK Ser/Thr protein kinase family. NIMA subfamily.</text>
</comment>
<dbReference type="EMBL" id="CAXDID020000074">
    <property type="protein sequence ID" value="CAL6015795.1"/>
    <property type="molecule type" value="Genomic_DNA"/>
</dbReference>
<dbReference type="InterPro" id="IPR017441">
    <property type="entry name" value="Protein_kinase_ATP_BS"/>
</dbReference>
<dbReference type="GO" id="GO:0004674">
    <property type="term" value="F:protein serine/threonine kinase activity"/>
    <property type="evidence" value="ECO:0007669"/>
    <property type="project" value="UniProtKB-KW"/>
</dbReference>
<dbReference type="AlphaFoldDB" id="A0AA86P458"/>
<keyword evidence="14" id="KW-1185">Reference proteome</keyword>
<dbReference type="FunFam" id="3.30.200.20:FF:000097">
    <property type="entry name" value="Probable serine/threonine-protein kinase nek1"/>
    <property type="match status" value="1"/>
</dbReference>
<keyword evidence="5 10" id="KW-0547">Nucleotide-binding</keyword>
<sequence>MTVFDDYIQLGLLGEGSFGKVYKVQSKKDNAYYAMKEISYGQMKAKEKELLVSEVNLLRKLEHTSIVRYIDRYQDKARCIMYIVMEFCGAGDLSKYIKQCKQAHKYMDEEQVWSVFLQILSAVDYCHNPPSTSQLQQKLVNRDLKPANVFLTDQKTIKVGDFGLCRLLEDNQIARTNVGTPLYMAPELLENKSYNEKVDIWSLGCILYEMCALQPPYVATSMESLKIKVAGGVRPLVPSQYSADLKNVINLMLQKDSMKRPGTKQLLQLSCISTRLNFVKPMPQQQVIAPQIAIVEQVNRIPQLPPMQQQQQYIPYQPKPTESELRRREQDLKMKEQLLSQQEAACRQRCMQLGLNYDLI</sequence>
<evidence type="ECO:0000256" key="5">
    <source>
        <dbReference type="ARBA" id="ARBA00022741"/>
    </source>
</evidence>
<gene>
    <name evidence="12" type="ORF">HINF_LOCUS17739</name>
    <name evidence="13" type="ORF">HINF_LOCUS25183</name>
</gene>
<evidence type="ECO:0000256" key="2">
    <source>
        <dbReference type="ARBA" id="ARBA00012513"/>
    </source>
</evidence>
<evidence type="ECO:0000313" key="12">
    <source>
        <dbReference type="EMBL" id="CAI9930094.1"/>
    </source>
</evidence>
<accession>A0AA86P458</accession>
<dbReference type="EC" id="2.7.11.1" evidence="2"/>
<evidence type="ECO:0000256" key="6">
    <source>
        <dbReference type="ARBA" id="ARBA00022777"/>
    </source>
</evidence>
<feature type="domain" description="Protein kinase" evidence="11">
    <location>
        <begin position="7"/>
        <end position="279"/>
    </location>
</feature>
<evidence type="ECO:0000256" key="10">
    <source>
        <dbReference type="PROSITE-ProRule" id="PRU10141"/>
    </source>
</evidence>
<dbReference type="EMBL" id="CATOUU010000444">
    <property type="protein sequence ID" value="CAI9930094.1"/>
    <property type="molecule type" value="Genomic_DNA"/>
</dbReference>
<evidence type="ECO:0000256" key="9">
    <source>
        <dbReference type="ARBA" id="ARBA00048679"/>
    </source>
</evidence>
<dbReference type="CDD" id="cd08217">
    <property type="entry name" value="STKc_Nek2"/>
    <property type="match status" value="1"/>
</dbReference>
<protein>
    <recommendedName>
        <fullName evidence="2">non-specific serine/threonine protein kinase</fullName>
        <ecNumber evidence="2">2.7.11.1</ecNumber>
    </recommendedName>
</protein>
<keyword evidence="7 10" id="KW-0067">ATP-binding</keyword>
<evidence type="ECO:0000313" key="13">
    <source>
        <dbReference type="EMBL" id="CAL6015795.1"/>
    </source>
</evidence>
<dbReference type="SMART" id="SM00220">
    <property type="entry name" value="S_TKc"/>
    <property type="match status" value="1"/>
</dbReference>
<dbReference type="GO" id="GO:0005524">
    <property type="term" value="F:ATP binding"/>
    <property type="evidence" value="ECO:0007669"/>
    <property type="project" value="UniProtKB-UniRule"/>
</dbReference>
<evidence type="ECO:0000259" key="11">
    <source>
        <dbReference type="PROSITE" id="PS50011"/>
    </source>
</evidence>
<evidence type="ECO:0000313" key="14">
    <source>
        <dbReference type="Proteomes" id="UP001642409"/>
    </source>
</evidence>
<dbReference type="Gene3D" id="3.30.200.20">
    <property type="entry name" value="Phosphorylase Kinase, domain 1"/>
    <property type="match status" value="1"/>
</dbReference>
<keyword evidence="4" id="KW-0808">Transferase</keyword>
<name>A0AA86P458_9EUKA</name>
<dbReference type="InterPro" id="IPR011009">
    <property type="entry name" value="Kinase-like_dom_sf"/>
</dbReference>
<comment type="caution">
    <text evidence="12">The sequence shown here is derived from an EMBL/GenBank/DDBJ whole genome shotgun (WGS) entry which is preliminary data.</text>
</comment>
<evidence type="ECO:0000256" key="4">
    <source>
        <dbReference type="ARBA" id="ARBA00022679"/>
    </source>
</evidence>
<feature type="binding site" evidence="10">
    <location>
        <position position="36"/>
    </location>
    <ligand>
        <name>ATP</name>
        <dbReference type="ChEBI" id="CHEBI:30616"/>
    </ligand>
</feature>
<proteinExistence type="inferred from homology"/>
<dbReference type="PANTHER" id="PTHR44899">
    <property type="entry name" value="CAMK FAMILY PROTEIN KINASE"/>
    <property type="match status" value="1"/>
</dbReference>
<reference evidence="12" key="1">
    <citation type="submission" date="2023-06" db="EMBL/GenBank/DDBJ databases">
        <authorList>
            <person name="Kurt Z."/>
        </authorList>
    </citation>
    <scope>NUCLEOTIDE SEQUENCE</scope>
</reference>
<evidence type="ECO:0000256" key="8">
    <source>
        <dbReference type="ARBA" id="ARBA00047899"/>
    </source>
</evidence>
<dbReference type="Gene3D" id="1.10.510.10">
    <property type="entry name" value="Transferase(Phosphotransferase) domain 1"/>
    <property type="match status" value="1"/>
</dbReference>
<evidence type="ECO:0000256" key="1">
    <source>
        <dbReference type="ARBA" id="ARBA00010886"/>
    </source>
</evidence>
<dbReference type="Proteomes" id="UP001642409">
    <property type="component" value="Unassembled WGS sequence"/>
</dbReference>
<dbReference type="PROSITE" id="PS00107">
    <property type="entry name" value="PROTEIN_KINASE_ATP"/>
    <property type="match status" value="1"/>
</dbReference>
<dbReference type="Pfam" id="PF00069">
    <property type="entry name" value="Pkinase"/>
    <property type="match status" value="1"/>
</dbReference>
<comment type="catalytic activity">
    <reaction evidence="9">
        <text>L-seryl-[protein] + ATP = O-phospho-L-seryl-[protein] + ADP + H(+)</text>
        <dbReference type="Rhea" id="RHEA:17989"/>
        <dbReference type="Rhea" id="RHEA-COMP:9863"/>
        <dbReference type="Rhea" id="RHEA-COMP:11604"/>
        <dbReference type="ChEBI" id="CHEBI:15378"/>
        <dbReference type="ChEBI" id="CHEBI:29999"/>
        <dbReference type="ChEBI" id="CHEBI:30616"/>
        <dbReference type="ChEBI" id="CHEBI:83421"/>
        <dbReference type="ChEBI" id="CHEBI:456216"/>
        <dbReference type="EC" id="2.7.11.1"/>
    </reaction>
</comment>
<organism evidence="12">
    <name type="scientific">Hexamita inflata</name>
    <dbReference type="NCBI Taxonomy" id="28002"/>
    <lineage>
        <taxon>Eukaryota</taxon>
        <taxon>Metamonada</taxon>
        <taxon>Diplomonadida</taxon>
        <taxon>Hexamitidae</taxon>
        <taxon>Hexamitinae</taxon>
        <taxon>Hexamita</taxon>
    </lineage>
</organism>
<dbReference type="PANTHER" id="PTHR44899:SF10">
    <property type="entry name" value="NIMA-RELATED KINASE 2"/>
    <property type="match status" value="1"/>
</dbReference>
<reference evidence="13 14" key="2">
    <citation type="submission" date="2024-07" db="EMBL/GenBank/DDBJ databases">
        <authorList>
            <person name="Akdeniz Z."/>
        </authorList>
    </citation>
    <scope>NUCLEOTIDE SEQUENCE [LARGE SCALE GENOMIC DNA]</scope>
</reference>
<dbReference type="SUPFAM" id="SSF56112">
    <property type="entry name" value="Protein kinase-like (PK-like)"/>
    <property type="match status" value="1"/>
</dbReference>
<dbReference type="InterPro" id="IPR051131">
    <property type="entry name" value="NEK_Ser/Thr_kinase_NIMA"/>
</dbReference>
<dbReference type="PROSITE" id="PS50011">
    <property type="entry name" value="PROTEIN_KINASE_DOM"/>
    <property type="match status" value="1"/>
</dbReference>
<evidence type="ECO:0000256" key="3">
    <source>
        <dbReference type="ARBA" id="ARBA00022527"/>
    </source>
</evidence>
<keyword evidence="3" id="KW-0723">Serine/threonine-protein kinase</keyword>
<comment type="catalytic activity">
    <reaction evidence="8">
        <text>L-threonyl-[protein] + ATP = O-phospho-L-threonyl-[protein] + ADP + H(+)</text>
        <dbReference type="Rhea" id="RHEA:46608"/>
        <dbReference type="Rhea" id="RHEA-COMP:11060"/>
        <dbReference type="Rhea" id="RHEA-COMP:11605"/>
        <dbReference type="ChEBI" id="CHEBI:15378"/>
        <dbReference type="ChEBI" id="CHEBI:30013"/>
        <dbReference type="ChEBI" id="CHEBI:30616"/>
        <dbReference type="ChEBI" id="CHEBI:61977"/>
        <dbReference type="ChEBI" id="CHEBI:456216"/>
        <dbReference type="EC" id="2.7.11.1"/>
    </reaction>
</comment>
<evidence type="ECO:0000256" key="7">
    <source>
        <dbReference type="ARBA" id="ARBA00022840"/>
    </source>
</evidence>
<keyword evidence="6 13" id="KW-0418">Kinase</keyword>